<evidence type="ECO:0000256" key="2">
    <source>
        <dbReference type="ARBA" id="ARBA00022737"/>
    </source>
</evidence>
<proteinExistence type="predicted"/>
<evidence type="ECO:0000259" key="4">
    <source>
        <dbReference type="PROSITE" id="PS50097"/>
    </source>
</evidence>
<evidence type="ECO:0000313" key="5">
    <source>
        <dbReference type="EMBL" id="GMI22201.1"/>
    </source>
</evidence>
<keyword evidence="6" id="KW-1185">Reference proteome</keyword>
<comment type="caution">
    <text evidence="5">The sequence shown here is derived from an EMBL/GenBank/DDBJ whole genome shotgun (WGS) entry which is preliminary data.</text>
</comment>
<feature type="region of interest" description="Disordered" evidence="3">
    <location>
        <begin position="226"/>
        <end position="293"/>
    </location>
</feature>
<protein>
    <recommendedName>
        <fullName evidence="4">BTB domain-containing protein</fullName>
    </recommendedName>
</protein>
<dbReference type="InterPro" id="IPR000210">
    <property type="entry name" value="BTB/POZ_dom"/>
</dbReference>
<dbReference type="EMBL" id="BRYB01000076">
    <property type="protein sequence ID" value="GMI22201.1"/>
    <property type="molecule type" value="Genomic_DNA"/>
</dbReference>
<dbReference type="PROSITE" id="PS50097">
    <property type="entry name" value="BTB"/>
    <property type="match status" value="1"/>
</dbReference>
<organism evidence="5 6">
    <name type="scientific">Tetraparma gracilis</name>
    <dbReference type="NCBI Taxonomy" id="2962635"/>
    <lineage>
        <taxon>Eukaryota</taxon>
        <taxon>Sar</taxon>
        <taxon>Stramenopiles</taxon>
        <taxon>Ochrophyta</taxon>
        <taxon>Bolidophyceae</taxon>
        <taxon>Parmales</taxon>
        <taxon>Triparmaceae</taxon>
        <taxon>Tetraparma</taxon>
    </lineage>
</organism>
<dbReference type="PANTHER" id="PTHR24412">
    <property type="entry name" value="KELCH PROTEIN"/>
    <property type="match status" value="1"/>
</dbReference>
<feature type="region of interest" description="Disordered" evidence="3">
    <location>
        <begin position="1"/>
        <end position="47"/>
    </location>
</feature>
<evidence type="ECO:0000256" key="1">
    <source>
        <dbReference type="ARBA" id="ARBA00022441"/>
    </source>
</evidence>
<keyword evidence="2" id="KW-0677">Repeat</keyword>
<evidence type="ECO:0000313" key="6">
    <source>
        <dbReference type="Proteomes" id="UP001165060"/>
    </source>
</evidence>
<keyword evidence="1" id="KW-0880">Kelch repeat</keyword>
<evidence type="ECO:0000256" key="3">
    <source>
        <dbReference type="SAM" id="MobiDB-lite"/>
    </source>
</evidence>
<dbReference type="SMART" id="SM00225">
    <property type="entry name" value="BTB"/>
    <property type="match status" value="1"/>
</dbReference>
<feature type="compositionally biased region" description="Polar residues" evidence="3">
    <location>
        <begin position="37"/>
        <end position="46"/>
    </location>
</feature>
<feature type="compositionally biased region" description="Basic and acidic residues" evidence="3">
    <location>
        <begin position="22"/>
        <end position="35"/>
    </location>
</feature>
<dbReference type="PANTHER" id="PTHR24412:SF489">
    <property type="entry name" value="RING FINGER DOMAIN AND KELCH REPEAT-CONTAINING PROTEIN DDB_G0271372"/>
    <property type="match status" value="1"/>
</dbReference>
<accession>A0ABQ6M9S5</accession>
<dbReference type="Proteomes" id="UP001165060">
    <property type="component" value="Unassembled WGS sequence"/>
</dbReference>
<name>A0ABQ6M9S5_9STRA</name>
<sequence>MPQAPSEAYESPFGAPPPPSGKRPERPKERREQPERSYSNSSQHYQNEGHGYEVEIKEDTEDADLTLSHTEMVTQWGKLNELRLDCELCDVRFSVRGDVFPAHRVVLSCAGRWLRSLLSTTEGDGVIVLDSLDPAAFEIVLGYLYGEPLKFTPEISEELIRVIRTFELEDLEVRCWKYLVRSVTRKNCVWLHRLADAYDCPALKWEAWGVIKAVLNDYDHQPMYVLGGPLQDEDDGASHRFSENDPERDDDDDSDEDEGLGGKTRSATAKSMVYADKEVTPMDEGGAGGEAERENAKNVVLGWAHKLQEEWSRCEPILTEESEQALTLLKGRLPYEFYRDRLEQFYAKHNPEKLDMIDDIMATWEGKEDELLKAVVDKYKSKVMHEEAEKMLEQIHGKGVGVDEYGYARD</sequence>
<dbReference type="SUPFAM" id="SSF54695">
    <property type="entry name" value="POZ domain"/>
    <property type="match status" value="1"/>
</dbReference>
<dbReference type="Pfam" id="PF00651">
    <property type="entry name" value="BTB"/>
    <property type="match status" value="1"/>
</dbReference>
<reference evidence="5 6" key="1">
    <citation type="journal article" date="2023" name="Commun. Biol.">
        <title>Genome analysis of Parmales, the sister group of diatoms, reveals the evolutionary specialization of diatoms from phago-mixotrophs to photoautotrophs.</title>
        <authorList>
            <person name="Ban H."/>
            <person name="Sato S."/>
            <person name="Yoshikawa S."/>
            <person name="Yamada K."/>
            <person name="Nakamura Y."/>
            <person name="Ichinomiya M."/>
            <person name="Sato N."/>
            <person name="Blanc-Mathieu R."/>
            <person name="Endo H."/>
            <person name="Kuwata A."/>
            <person name="Ogata H."/>
        </authorList>
    </citation>
    <scope>NUCLEOTIDE SEQUENCE [LARGE SCALE GENOMIC DNA]</scope>
</reference>
<feature type="compositionally biased region" description="Acidic residues" evidence="3">
    <location>
        <begin position="246"/>
        <end position="259"/>
    </location>
</feature>
<gene>
    <name evidence="5" type="ORF">TeGR_g7265</name>
</gene>
<dbReference type="InterPro" id="IPR011333">
    <property type="entry name" value="SKP1/BTB/POZ_sf"/>
</dbReference>
<feature type="compositionally biased region" description="Basic and acidic residues" evidence="3">
    <location>
        <begin position="236"/>
        <end position="245"/>
    </location>
</feature>
<feature type="domain" description="BTB" evidence="4">
    <location>
        <begin position="89"/>
        <end position="153"/>
    </location>
</feature>
<dbReference type="Gene3D" id="3.30.710.10">
    <property type="entry name" value="Potassium Channel Kv1.1, Chain A"/>
    <property type="match status" value="1"/>
</dbReference>